<dbReference type="SUPFAM" id="SSF74653">
    <property type="entry name" value="TolA/TonB C-terminal domain"/>
    <property type="match status" value="1"/>
</dbReference>
<evidence type="ECO:0000256" key="2">
    <source>
        <dbReference type="ARBA" id="ARBA00022692"/>
    </source>
</evidence>
<evidence type="ECO:0000256" key="4">
    <source>
        <dbReference type="ARBA" id="ARBA00023136"/>
    </source>
</evidence>
<evidence type="ECO:0000313" key="7">
    <source>
        <dbReference type="Proteomes" id="UP000263489"/>
    </source>
</evidence>
<reference evidence="6 7" key="1">
    <citation type="journal article" date="2018" name="Nat. Biotechnol.">
        <title>A standardized bacterial taxonomy based on genome phylogeny substantially revises the tree of life.</title>
        <authorList>
            <person name="Parks D.H."/>
            <person name="Chuvochina M."/>
            <person name="Waite D.W."/>
            <person name="Rinke C."/>
            <person name="Skarshewski A."/>
            <person name="Chaumeil P.A."/>
            <person name="Hugenholtz P."/>
        </authorList>
    </citation>
    <scope>NUCLEOTIDE SEQUENCE [LARGE SCALE GENOMIC DNA]</scope>
    <source>
        <strain evidence="6">UBA9380</strain>
    </source>
</reference>
<feature type="region of interest" description="Disordered" evidence="5">
    <location>
        <begin position="62"/>
        <end position="151"/>
    </location>
</feature>
<dbReference type="NCBIfam" id="TIGR01352">
    <property type="entry name" value="tonB_Cterm"/>
    <property type="match status" value="1"/>
</dbReference>
<feature type="compositionally biased region" description="Low complexity" evidence="5">
    <location>
        <begin position="118"/>
        <end position="130"/>
    </location>
</feature>
<dbReference type="GO" id="GO:0016020">
    <property type="term" value="C:membrane"/>
    <property type="evidence" value="ECO:0007669"/>
    <property type="project" value="UniProtKB-SubCell"/>
</dbReference>
<dbReference type="Proteomes" id="UP000263489">
    <property type="component" value="Unassembled WGS sequence"/>
</dbReference>
<dbReference type="AlphaFoldDB" id="A0A349T6D9"/>
<keyword evidence="4" id="KW-0472">Membrane</keyword>
<dbReference type="Pfam" id="PF13103">
    <property type="entry name" value="TonB_2"/>
    <property type="match status" value="1"/>
</dbReference>
<dbReference type="Gene3D" id="3.30.1150.10">
    <property type="match status" value="1"/>
</dbReference>
<evidence type="ECO:0000313" key="6">
    <source>
        <dbReference type="EMBL" id="HBC34855.1"/>
    </source>
</evidence>
<comment type="caution">
    <text evidence="6">The sequence shown here is derived from an EMBL/GenBank/DDBJ whole genome shotgun (WGS) entry which is preliminary data.</text>
</comment>
<name>A0A349T6D9_9GAMM</name>
<organism evidence="6 7">
    <name type="scientific">Marinobacter adhaerens</name>
    <dbReference type="NCBI Taxonomy" id="1033846"/>
    <lineage>
        <taxon>Bacteria</taxon>
        <taxon>Pseudomonadati</taxon>
        <taxon>Pseudomonadota</taxon>
        <taxon>Gammaproteobacteria</taxon>
        <taxon>Pseudomonadales</taxon>
        <taxon>Marinobacteraceae</taxon>
        <taxon>Marinobacter</taxon>
    </lineage>
</organism>
<evidence type="ECO:0000256" key="1">
    <source>
        <dbReference type="ARBA" id="ARBA00004167"/>
    </source>
</evidence>
<dbReference type="EMBL" id="DNNA01000175">
    <property type="protein sequence ID" value="HBC34855.1"/>
    <property type="molecule type" value="Genomic_DNA"/>
</dbReference>
<sequence>MPEKSSPNALPAAYRLGLALSLALFLHTLLLSGISSPKEEPTVTHRESVRFELVAPGTLRTVADPSADLSPRRDAPRVTPFEIDPPEPEPLSKPEVVTSREPQTPAPTKATNTSVPRSEAAQSSASSAAGEEPEQLPEKTEESITRVTESPGELDPYVVKLAVHLAHQLEELRVPAMRSLTDTVAMEVELQLLGNGALTRARVLKSTGIKPIDEAAYRAALAASPYPQPPKDSGSANRFEVELLFTPKRL</sequence>
<protein>
    <submittedName>
        <fullName evidence="6">Energy transducer TonB</fullName>
    </submittedName>
</protein>
<gene>
    <name evidence="6" type="ORF">DC045_11170</name>
</gene>
<proteinExistence type="predicted"/>
<dbReference type="InterPro" id="IPR006260">
    <property type="entry name" value="TonB/TolA_C"/>
</dbReference>
<evidence type="ECO:0000256" key="5">
    <source>
        <dbReference type="SAM" id="MobiDB-lite"/>
    </source>
</evidence>
<keyword evidence="3" id="KW-1133">Transmembrane helix</keyword>
<accession>A0A349T6D9</accession>
<keyword evidence="2" id="KW-0812">Transmembrane</keyword>
<comment type="subcellular location">
    <subcellularLocation>
        <location evidence="1">Membrane</location>
        <topology evidence="1">Single-pass membrane protein</topology>
    </subcellularLocation>
</comment>
<evidence type="ECO:0000256" key="3">
    <source>
        <dbReference type="ARBA" id="ARBA00022989"/>
    </source>
</evidence>